<proteinExistence type="inferred from homology"/>
<dbReference type="AlphaFoldDB" id="A0A832I3V6"/>
<gene>
    <name evidence="8" type="primary">hybB</name>
    <name evidence="8" type="ORF">ENR23_11500</name>
</gene>
<keyword evidence="4 7" id="KW-0812">Transmembrane</keyword>
<dbReference type="PANTHER" id="PTHR30074:SF4">
    <property type="entry name" value="NI_FE-HYDROGENASE 2 B-TYPE CYTOCHROME SUBUNIT-RELATED"/>
    <property type="match status" value="1"/>
</dbReference>
<feature type="transmembrane region" description="Helical" evidence="7">
    <location>
        <begin position="255"/>
        <end position="274"/>
    </location>
</feature>
<evidence type="ECO:0000256" key="4">
    <source>
        <dbReference type="ARBA" id="ARBA00022692"/>
    </source>
</evidence>
<comment type="similarity">
    <text evidence="2">Belongs to the NrfD family.</text>
</comment>
<feature type="transmembrane region" description="Helical" evidence="7">
    <location>
        <begin position="327"/>
        <end position="347"/>
    </location>
</feature>
<evidence type="ECO:0000256" key="7">
    <source>
        <dbReference type="SAM" id="Phobius"/>
    </source>
</evidence>
<dbReference type="Pfam" id="PF03916">
    <property type="entry name" value="NrfD"/>
    <property type="match status" value="1"/>
</dbReference>
<feature type="transmembrane region" description="Helical" evidence="7">
    <location>
        <begin position="353"/>
        <end position="376"/>
    </location>
</feature>
<evidence type="ECO:0000256" key="3">
    <source>
        <dbReference type="ARBA" id="ARBA00022475"/>
    </source>
</evidence>
<feature type="transmembrane region" description="Helical" evidence="7">
    <location>
        <begin position="56"/>
        <end position="82"/>
    </location>
</feature>
<evidence type="ECO:0000313" key="8">
    <source>
        <dbReference type="EMBL" id="HGZ44023.1"/>
    </source>
</evidence>
<protein>
    <submittedName>
        <fullName evidence="8">Ni/Fe-hydrogenase cytochrome b subunit</fullName>
    </submittedName>
</protein>
<feature type="transmembrane region" description="Helical" evidence="7">
    <location>
        <begin position="94"/>
        <end position="117"/>
    </location>
</feature>
<evidence type="ECO:0000256" key="6">
    <source>
        <dbReference type="ARBA" id="ARBA00023136"/>
    </source>
</evidence>
<feature type="transmembrane region" description="Helical" evidence="7">
    <location>
        <begin position="137"/>
        <end position="157"/>
    </location>
</feature>
<dbReference type="PANTHER" id="PTHR30074">
    <property type="entry name" value="FORMATE DEHYDROGENASE, NITRATE-INDUCIBLE, CYTOCHROME B556 FDN SUBUNIT"/>
    <property type="match status" value="1"/>
</dbReference>
<keyword evidence="3" id="KW-1003">Cell membrane</keyword>
<dbReference type="InterPro" id="IPR051817">
    <property type="entry name" value="FDH_cytochrome_b556_subunit"/>
</dbReference>
<dbReference type="InterPro" id="IPR005614">
    <property type="entry name" value="NrfD-like"/>
</dbReference>
<feature type="transmembrane region" description="Helical" evidence="7">
    <location>
        <begin position="15"/>
        <end position="36"/>
    </location>
</feature>
<feature type="transmembrane region" description="Helical" evidence="7">
    <location>
        <begin position="177"/>
        <end position="197"/>
    </location>
</feature>
<dbReference type="GO" id="GO:0009061">
    <property type="term" value="P:anaerobic respiration"/>
    <property type="evidence" value="ECO:0007669"/>
    <property type="project" value="TreeGrafter"/>
</dbReference>
<keyword evidence="6 7" id="KW-0472">Membrane</keyword>
<sequence>MSAHASLHAPVGGRLLTPGFVALLAIAALGGLATLWRFLGGIGSVSALTDAYPWGVWIAVDVVVGTALGCGGYAVALLVYILNRGRYHPLVRPAVLTSLLGYGLAVVAVTIDLGRFWELWKVPVMFWRWSHSPQLEVALCVAAYVLVLAIELSPAFFEKWREGTNPKLKAFALRGMALVEAGMPWLLALGLLLPTMHQSSLGTMMLLPGPRLHALWFTPWLPLLFLVNAIVMGYAIVVIEATFSARAFRRRSEAAQLASLGVVTAWVAAAWTAFRVAEVALSGELALIASGRGAAFALEVLLHVAGAAILFVPALRARPSWQVRAAMLLVLAGAVFRINTYLVAFMPGARFSYFPAVSELLITFGIIALEVTLYIAAVRRFPILSGAPAAAPARS</sequence>
<evidence type="ECO:0000256" key="2">
    <source>
        <dbReference type="ARBA" id="ARBA00008929"/>
    </source>
</evidence>
<comment type="subcellular location">
    <subcellularLocation>
        <location evidence="1">Cell membrane</location>
        <topology evidence="1">Multi-pass membrane protein</topology>
    </subcellularLocation>
</comment>
<reference evidence="8" key="1">
    <citation type="journal article" date="2020" name="mSystems">
        <title>Genome- and Community-Level Interaction Insights into Carbon Utilization and Element Cycling Functions of Hydrothermarchaeota in Hydrothermal Sediment.</title>
        <authorList>
            <person name="Zhou Z."/>
            <person name="Liu Y."/>
            <person name="Xu W."/>
            <person name="Pan J."/>
            <person name="Luo Z.H."/>
            <person name="Li M."/>
        </authorList>
    </citation>
    <scope>NUCLEOTIDE SEQUENCE [LARGE SCALE GENOMIC DNA]</scope>
    <source>
        <strain evidence="8">SpSt-381</strain>
    </source>
</reference>
<organism evidence="8">
    <name type="scientific">Eiseniibacteriota bacterium</name>
    <dbReference type="NCBI Taxonomy" id="2212470"/>
    <lineage>
        <taxon>Bacteria</taxon>
        <taxon>Candidatus Eiseniibacteriota</taxon>
    </lineage>
</organism>
<evidence type="ECO:0000256" key="1">
    <source>
        <dbReference type="ARBA" id="ARBA00004651"/>
    </source>
</evidence>
<feature type="transmembrane region" description="Helical" evidence="7">
    <location>
        <begin position="294"/>
        <end position="315"/>
    </location>
</feature>
<feature type="transmembrane region" description="Helical" evidence="7">
    <location>
        <begin position="217"/>
        <end position="243"/>
    </location>
</feature>
<evidence type="ECO:0000256" key="5">
    <source>
        <dbReference type="ARBA" id="ARBA00022989"/>
    </source>
</evidence>
<comment type="caution">
    <text evidence="8">The sequence shown here is derived from an EMBL/GenBank/DDBJ whole genome shotgun (WGS) entry which is preliminary data.</text>
</comment>
<dbReference type="GO" id="GO:0005886">
    <property type="term" value="C:plasma membrane"/>
    <property type="evidence" value="ECO:0007669"/>
    <property type="project" value="UniProtKB-SubCell"/>
</dbReference>
<keyword evidence="5 7" id="KW-1133">Transmembrane helix</keyword>
<dbReference type="EMBL" id="DSQF01000022">
    <property type="protein sequence ID" value="HGZ44023.1"/>
    <property type="molecule type" value="Genomic_DNA"/>
</dbReference>
<accession>A0A832I3V6</accession>
<name>A0A832I3V6_UNCEI</name>